<proteinExistence type="inferred from homology"/>
<dbReference type="Gene3D" id="1.20.5.780">
    <property type="entry name" value="Single helix bin"/>
    <property type="match status" value="1"/>
</dbReference>
<name>A0AAU7XJV9_9HYPH</name>
<dbReference type="RefSeq" id="WP_407052116.1">
    <property type="nucleotide sequence ID" value="NZ_CP158569.1"/>
</dbReference>
<comment type="similarity">
    <text evidence="6">Belongs to the TacA antitoxin family.</text>
</comment>
<evidence type="ECO:0000256" key="6">
    <source>
        <dbReference type="ARBA" id="ARBA00049988"/>
    </source>
</evidence>
<sequence>MRTRSTRTEKLDLRVSPRHKDLLRAAAEASRKSVSDFVLESALTKADEVLADQRVIALSPDAWAAFQAALDAPTKVPARLSRLFSEPGLLG</sequence>
<gene>
    <name evidence="7" type="ORF">ABS361_22615</name>
</gene>
<evidence type="ECO:0000256" key="4">
    <source>
        <dbReference type="ARBA" id="ARBA00023125"/>
    </source>
</evidence>
<dbReference type="Pfam" id="PF08681">
    <property type="entry name" value="TacA1"/>
    <property type="match status" value="1"/>
</dbReference>
<evidence type="ECO:0000256" key="1">
    <source>
        <dbReference type="ARBA" id="ARBA00022491"/>
    </source>
</evidence>
<dbReference type="KEGG" id="mflg:ABS361_22615"/>
<keyword evidence="2" id="KW-1277">Toxin-antitoxin system</keyword>
<geneLocation type="plasmid" evidence="7">
    <name>p_s20</name>
</geneLocation>
<protein>
    <submittedName>
        <fullName evidence="7">DUF1778 domain-containing protein</fullName>
    </submittedName>
</protein>
<evidence type="ECO:0000313" key="7">
    <source>
        <dbReference type="EMBL" id="XBY47031.1"/>
    </source>
</evidence>
<dbReference type="EMBL" id="CP158569">
    <property type="protein sequence ID" value="XBY47031.1"/>
    <property type="molecule type" value="Genomic_DNA"/>
</dbReference>
<keyword evidence="4" id="KW-0238">DNA-binding</keyword>
<dbReference type="GO" id="GO:0003677">
    <property type="term" value="F:DNA binding"/>
    <property type="evidence" value="ECO:0007669"/>
    <property type="project" value="UniProtKB-KW"/>
</dbReference>
<evidence type="ECO:0000256" key="5">
    <source>
        <dbReference type="ARBA" id="ARBA00023163"/>
    </source>
</evidence>
<evidence type="ECO:0000256" key="3">
    <source>
        <dbReference type="ARBA" id="ARBA00023015"/>
    </source>
</evidence>
<keyword evidence="5" id="KW-0804">Transcription</keyword>
<reference evidence="7" key="1">
    <citation type="submission" date="2024-06" db="EMBL/GenBank/DDBJ databases">
        <title>Methylostella associata gen. nov., sp. nov., a novel Ancalomicrobiaceae-affiliated facultatively methylotrophic bacteria that feed on methanotrophs of the genus Methylococcus.</title>
        <authorList>
            <person name="Saltykova V."/>
            <person name="Danilova O.V."/>
            <person name="Oshkin I.Y."/>
            <person name="Belova S.E."/>
            <person name="Pimenov N.V."/>
            <person name="Dedysh S.N."/>
        </authorList>
    </citation>
    <scope>NUCLEOTIDE SEQUENCE</scope>
    <source>
        <strain evidence="7">S20</strain>
        <plasmid evidence="7">p_s20</plasmid>
    </source>
</reference>
<dbReference type="InterPro" id="IPR014795">
    <property type="entry name" value="TacA_1-like"/>
</dbReference>
<dbReference type="SUPFAM" id="SSF47598">
    <property type="entry name" value="Ribbon-helix-helix"/>
    <property type="match status" value="1"/>
</dbReference>
<dbReference type="AlphaFoldDB" id="A0AAU7XJV9"/>
<organism evidence="7">
    <name type="scientific">Methyloraptor flagellatus</name>
    <dbReference type="NCBI Taxonomy" id="3162530"/>
    <lineage>
        <taxon>Bacteria</taxon>
        <taxon>Pseudomonadati</taxon>
        <taxon>Pseudomonadota</taxon>
        <taxon>Alphaproteobacteria</taxon>
        <taxon>Hyphomicrobiales</taxon>
        <taxon>Ancalomicrobiaceae</taxon>
        <taxon>Methyloraptor</taxon>
    </lineage>
</organism>
<dbReference type="PANTHER" id="PTHR35401">
    <property type="entry name" value="COPG FAMILY HELIX-TURN-HELIX PROTEIN-RELATED-RELATED"/>
    <property type="match status" value="1"/>
</dbReference>
<keyword evidence="3" id="KW-0805">Transcription regulation</keyword>
<keyword evidence="1" id="KW-0678">Repressor</keyword>
<dbReference type="GO" id="GO:0006355">
    <property type="term" value="P:regulation of DNA-templated transcription"/>
    <property type="evidence" value="ECO:0007669"/>
    <property type="project" value="InterPro"/>
</dbReference>
<dbReference type="PANTHER" id="PTHR35401:SF1">
    <property type="entry name" value="CYTOPLASMIC PROTEIN"/>
    <property type="match status" value="1"/>
</dbReference>
<keyword evidence="7" id="KW-0614">Plasmid</keyword>
<dbReference type="InterPro" id="IPR010985">
    <property type="entry name" value="Ribbon_hlx_hlx"/>
</dbReference>
<evidence type="ECO:0000256" key="2">
    <source>
        <dbReference type="ARBA" id="ARBA00022649"/>
    </source>
</evidence>
<accession>A0AAU7XJV9</accession>